<sequence>MTPPETTTQPPAIRRISPRPLGLHLMSAAMSLTGAAAALPLARRGLIRWHPALAAEAEALTAEIAESDETDLTLAVMEQVQERLSATLRGIELYQGHGYARRVTEPPAAWEQGPARLLDFGGGGRPVLFAPSLVNRAHVLDLDEGASLMRWLAGRGRVRPMLMDWGAPAGPVRGYGTADYVTGPLADALAHVAEMAGGPAPLVGYCMGGTLSAAAAQLYPDRVSALGLLAAPWDFHASLSPQAKVYAGSVGFWRPVLEAFGEMPVDLLQSFFAALDPNLAQRKFEAFSRLDMDSPEARRFVALEDWLNDGVPLTARVAEETLNGWFGQNRAATGHWLIDGVVIDPARIAAPAFVAIPEKDRIVPPASAAALAALLPGATTLRLPAGHIGMVVGRHAETTLWRPLERWLAAVE</sequence>
<dbReference type="Gene3D" id="3.40.50.1820">
    <property type="entry name" value="alpha/beta hydrolase"/>
    <property type="match status" value="1"/>
</dbReference>
<keyword evidence="1" id="KW-0472">Membrane</keyword>
<dbReference type="PANTHER" id="PTHR36837">
    <property type="entry name" value="POLY(3-HYDROXYALKANOATE) POLYMERASE SUBUNIT PHAC"/>
    <property type="match status" value="1"/>
</dbReference>
<dbReference type="Proteomes" id="UP000229498">
    <property type="component" value="Unassembled WGS sequence"/>
</dbReference>
<dbReference type="Pfam" id="PF00561">
    <property type="entry name" value="Abhydrolase_1"/>
    <property type="match status" value="1"/>
</dbReference>
<keyword evidence="4" id="KW-1185">Reference proteome</keyword>
<name>A0A2M9G327_9PROT</name>
<keyword evidence="1" id="KW-1133">Transmembrane helix</keyword>
<dbReference type="SUPFAM" id="SSF53474">
    <property type="entry name" value="alpha/beta-Hydrolases"/>
    <property type="match status" value="1"/>
</dbReference>
<evidence type="ECO:0000313" key="4">
    <source>
        <dbReference type="Proteomes" id="UP000229498"/>
    </source>
</evidence>
<keyword evidence="1" id="KW-0812">Transmembrane</keyword>
<dbReference type="InterPro" id="IPR051321">
    <property type="entry name" value="PHA/PHB_synthase"/>
</dbReference>
<comment type="caution">
    <text evidence="3">The sequence shown here is derived from an EMBL/GenBank/DDBJ whole genome shotgun (WGS) entry which is preliminary data.</text>
</comment>
<proteinExistence type="predicted"/>
<feature type="transmembrane region" description="Helical" evidence="1">
    <location>
        <begin position="21"/>
        <end position="42"/>
    </location>
</feature>
<gene>
    <name evidence="3" type="ORF">CVT23_10100</name>
</gene>
<dbReference type="OrthoDB" id="9767934at2"/>
<evidence type="ECO:0000313" key="3">
    <source>
        <dbReference type="EMBL" id="PJK30100.1"/>
    </source>
</evidence>
<reference evidence="3 4" key="1">
    <citation type="submission" date="2017-11" db="EMBL/GenBank/DDBJ databases">
        <title>Draft genome sequence of Rhizobiales bacterium SY3-13.</title>
        <authorList>
            <person name="Sun C."/>
        </authorList>
    </citation>
    <scope>NUCLEOTIDE SEQUENCE [LARGE SCALE GENOMIC DNA]</scope>
    <source>
        <strain evidence="3 4">SY3-13</strain>
    </source>
</reference>
<dbReference type="AlphaFoldDB" id="A0A2M9G327"/>
<dbReference type="InterPro" id="IPR000073">
    <property type="entry name" value="AB_hydrolase_1"/>
</dbReference>
<dbReference type="InterPro" id="IPR029058">
    <property type="entry name" value="AB_hydrolase_fold"/>
</dbReference>
<protein>
    <submittedName>
        <fullName evidence="3">Poly-beta-hydroxybutyrate polymerase</fullName>
    </submittedName>
</protein>
<accession>A0A2M9G327</accession>
<evidence type="ECO:0000256" key="1">
    <source>
        <dbReference type="SAM" id="Phobius"/>
    </source>
</evidence>
<organism evidence="3 4">
    <name type="scientific">Minwuia thermotolerans</name>
    <dbReference type="NCBI Taxonomy" id="2056226"/>
    <lineage>
        <taxon>Bacteria</taxon>
        <taxon>Pseudomonadati</taxon>
        <taxon>Pseudomonadota</taxon>
        <taxon>Alphaproteobacteria</taxon>
        <taxon>Minwuiales</taxon>
        <taxon>Minwuiaceae</taxon>
        <taxon>Minwuia</taxon>
    </lineage>
</organism>
<feature type="domain" description="AB hydrolase-1" evidence="2">
    <location>
        <begin position="178"/>
        <end position="390"/>
    </location>
</feature>
<dbReference type="EMBL" id="PHIG01000031">
    <property type="protein sequence ID" value="PJK30100.1"/>
    <property type="molecule type" value="Genomic_DNA"/>
</dbReference>
<dbReference type="PANTHER" id="PTHR36837:SF4">
    <property type="entry name" value="BLR0908 PROTEIN"/>
    <property type="match status" value="1"/>
</dbReference>
<evidence type="ECO:0000259" key="2">
    <source>
        <dbReference type="Pfam" id="PF00561"/>
    </source>
</evidence>